<keyword evidence="1" id="KW-0812">Transmembrane</keyword>
<dbReference type="PANTHER" id="PTHR34220">
    <property type="entry name" value="SENSOR HISTIDINE KINASE YPDA"/>
    <property type="match status" value="1"/>
</dbReference>
<dbReference type="Pfam" id="PF06580">
    <property type="entry name" value="His_kinase"/>
    <property type="match status" value="1"/>
</dbReference>
<reference evidence="3 4" key="1">
    <citation type="submission" date="2021-01" db="EMBL/GenBank/DDBJ databases">
        <title>Genome sequencing of Joostella atrarenae M1-2 (= KCTC 23194).</title>
        <authorList>
            <person name="Zakaria M.R."/>
            <person name="Lam M.Q."/>
            <person name="Chong C.S."/>
        </authorList>
    </citation>
    <scope>NUCLEOTIDE SEQUENCE [LARGE SCALE GENOMIC DNA]</scope>
    <source>
        <strain evidence="3 4">M1-2</strain>
    </source>
</reference>
<feature type="domain" description="Signal transduction histidine kinase internal region" evidence="2">
    <location>
        <begin position="141"/>
        <end position="219"/>
    </location>
</feature>
<keyword evidence="3" id="KW-0808">Transferase</keyword>
<dbReference type="InterPro" id="IPR036890">
    <property type="entry name" value="HATPase_C_sf"/>
</dbReference>
<proteinExistence type="predicted"/>
<dbReference type="EMBL" id="JAETXX010000002">
    <property type="protein sequence ID" value="MCF8714423.1"/>
    <property type="molecule type" value="Genomic_DNA"/>
</dbReference>
<evidence type="ECO:0000313" key="4">
    <source>
        <dbReference type="Proteomes" id="UP000829517"/>
    </source>
</evidence>
<dbReference type="Gene3D" id="3.30.565.10">
    <property type="entry name" value="Histidine kinase-like ATPase, C-terminal domain"/>
    <property type="match status" value="1"/>
</dbReference>
<dbReference type="SUPFAM" id="SSF55874">
    <property type="entry name" value="ATPase domain of HSP90 chaperone/DNA topoisomerase II/histidine kinase"/>
    <property type="match status" value="1"/>
</dbReference>
<feature type="transmembrane region" description="Helical" evidence="1">
    <location>
        <begin position="57"/>
        <end position="78"/>
    </location>
</feature>
<name>A0ABS9J1X8_9FLAO</name>
<evidence type="ECO:0000313" key="3">
    <source>
        <dbReference type="EMBL" id="MCF8714423.1"/>
    </source>
</evidence>
<feature type="transmembrane region" description="Helical" evidence="1">
    <location>
        <begin position="98"/>
        <end position="118"/>
    </location>
</feature>
<protein>
    <submittedName>
        <fullName evidence="3">Histidine kinase</fullName>
    </submittedName>
</protein>
<keyword evidence="1" id="KW-0472">Membrane</keyword>
<accession>A0ABS9J1X8</accession>
<sequence>MVWIVLFSLPYLLLASKQEGLSRVIAGSWVPLCFYAILFYSNYFVLIDTYFFKKKIIIYIVINAIIIVGFVFLSSYLIDTYFRDSLPRRAEGEGPPKSLFAYLQIVSYLIALIFSIALKITERYLKTESERKKAENIKLEAELQHLKYQLQPHFFFNSLNNIYSMVDISPDEAKVTIHNLSKLMRYLLYETNTEKVPLQSEITFLEKYIELMKLRLSDNTVVHYEFENVDPSIKIAPLLFISLVENAFKHGVSSTKKGVINFCLKTEGSKVLFKTENYNFPKSNIDKSGSGIGLQNIKKRLELLYPENHEVRFELKGDVFISELKIVIDG</sequence>
<dbReference type="PANTHER" id="PTHR34220:SF7">
    <property type="entry name" value="SENSOR HISTIDINE KINASE YPDA"/>
    <property type="match status" value="1"/>
</dbReference>
<gene>
    <name evidence="3" type="ORF">JM658_06220</name>
</gene>
<dbReference type="GO" id="GO:0016301">
    <property type="term" value="F:kinase activity"/>
    <property type="evidence" value="ECO:0007669"/>
    <property type="project" value="UniProtKB-KW"/>
</dbReference>
<keyword evidence="1" id="KW-1133">Transmembrane helix</keyword>
<evidence type="ECO:0000256" key="1">
    <source>
        <dbReference type="SAM" id="Phobius"/>
    </source>
</evidence>
<keyword evidence="3" id="KW-0418">Kinase</keyword>
<dbReference type="Proteomes" id="UP000829517">
    <property type="component" value="Unassembled WGS sequence"/>
</dbReference>
<keyword evidence="4" id="KW-1185">Reference proteome</keyword>
<dbReference type="InterPro" id="IPR010559">
    <property type="entry name" value="Sig_transdc_His_kin_internal"/>
</dbReference>
<feature type="transmembrane region" description="Helical" evidence="1">
    <location>
        <begin position="25"/>
        <end position="45"/>
    </location>
</feature>
<comment type="caution">
    <text evidence="3">The sequence shown here is derived from an EMBL/GenBank/DDBJ whole genome shotgun (WGS) entry which is preliminary data.</text>
</comment>
<dbReference type="InterPro" id="IPR050640">
    <property type="entry name" value="Bact_2-comp_sensor_kinase"/>
</dbReference>
<organism evidence="3 4">
    <name type="scientific">Joostella atrarenae</name>
    <dbReference type="NCBI Taxonomy" id="679257"/>
    <lineage>
        <taxon>Bacteria</taxon>
        <taxon>Pseudomonadati</taxon>
        <taxon>Bacteroidota</taxon>
        <taxon>Flavobacteriia</taxon>
        <taxon>Flavobacteriales</taxon>
        <taxon>Flavobacteriaceae</taxon>
        <taxon>Joostella</taxon>
    </lineage>
</organism>
<evidence type="ECO:0000259" key="2">
    <source>
        <dbReference type="Pfam" id="PF06580"/>
    </source>
</evidence>